<evidence type="ECO:0000256" key="2">
    <source>
        <dbReference type="SAM" id="MobiDB-lite"/>
    </source>
</evidence>
<dbReference type="Gene3D" id="3.10.20.90">
    <property type="entry name" value="Phosphatidylinositol 3-kinase Catalytic Subunit, Chain A, domain 1"/>
    <property type="match status" value="1"/>
</dbReference>
<dbReference type="SUPFAM" id="SSF54236">
    <property type="entry name" value="Ubiquitin-like"/>
    <property type="match status" value="1"/>
</dbReference>
<feature type="compositionally biased region" description="Polar residues" evidence="2">
    <location>
        <begin position="340"/>
        <end position="350"/>
    </location>
</feature>
<name>A0A0K2TV38_LEPSM</name>
<organism evidence="4">
    <name type="scientific">Lepeophtheirus salmonis</name>
    <name type="common">Salmon louse</name>
    <name type="synonym">Caligus salmonis</name>
    <dbReference type="NCBI Taxonomy" id="72036"/>
    <lineage>
        <taxon>Eukaryota</taxon>
        <taxon>Metazoa</taxon>
        <taxon>Ecdysozoa</taxon>
        <taxon>Arthropoda</taxon>
        <taxon>Crustacea</taxon>
        <taxon>Multicrustacea</taxon>
        <taxon>Hexanauplia</taxon>
        <taxon>Copepoda</taxon>
        <taxon>Siphonostomatoida</taxon>
        <taxon>Caligidae</taxon>
        <taxon>Lepeophtheirus</taxon>
    </lineage>
</organism>
<dbReference type="OrthoDB" id="2445133at2759"/>
<feature type="compositionally biased region" description="Basic and acidic residues" evidence="2">
    <location>
        <begin position="1"/>
        <end position="17"/>
    </location>
</feature>
<dbReference type="InterPro" id="IPR029071">
    <property type="entry name" value="Ubiquitin-like_domsf"/>
</dbReference>
<protein>
    <recommendedName>
        <fullName evidence="1">UBX domain-containing protein 4</fullName>
    </recommendedName>
</protein>
<sequence length="350" mass="39788">MDKEEKSSNDSKLSRMEIDDEASTSLPVASTSSSTLSLEERVARAKELVAKKNELKATEEEERRKKIEIERRSLGKGFQKVKEEQGDLQMKQALEERKREKEAERLAREKVKAQIAQDRADKAKKFKAEREEEQKMKLERERKAAEEGSERDRAVAADRSKSSRIQFRLPDGRTQTNVFDSEAPLSEVYFYVMNKIQKGFEDFSLSTTLPVKKLDNEEKSATIKALELTPSATIMVLPKSSKSSSPLISSGDFMSYIWMILSPLTFIYDLFQSFLPGSSSSSNDNHLPQGSDTNQSRLNSNNRNTRPQTAYKRRSDGGQVRREGNIARLNNDMDNDDENGTYNGNSTQQM</sequence>
<feature type="compositionally biased region" description="Basic and acidic residues" evidence="2">
    <location>
        <begin position="38"/>
        <end position="73"/>
    </location>
</feature>
<dbReference type="Pfam" id="PF00789">
    <property type="entry name" value="UBX"/>
    <property type="match status" value="1"/>
</dbReference>
<dbReference type="SMART" id="SM00166">
    <property type="entry name" value="UBX"/>
    <property type="match status" value="1"/>
</dbReference>
<dbReference type="PANTHER" id="PTHR46424:SF1">
    <property type="entry name" value="UBX DOMAIN-CONTAINING PROTEIN 4"/>
    <property type="match status" value="1"/>
</dbReference>
<evidence type="ECO:0000313" key="4">
    <source>
        <dbReference type="EMBL" id="CDW29557.1"/>
    </source>
</evidence>
<reference evidence="4" key="1">
    <citation type="submission" date="2014-05" db="EMBL/GenBank/DDBJ databases">
        <authorList>
            <person name="Chronopoulou M."/>
        </authorList>
    </citation>
    <scope>NUCLEOTIDE SEQUENCE</scope>
    <source>
        <tissue evidence="4">Whole organism</tissue>
    </source>
</reference>
<proteinExistence type="predicted"/>
<dbReference type="EMBL" id="HACA01012196">
    <property type="protein sequence ID" value="CDW29557.1"/>
    <property type="molecule type" value="Transcribed_RNA"/>
</dbReference>
<dbReference type="AlphaFoldDB" id="A0A0K2TV38"/>
<evidence type="ECO:0000259" key="3">
    <source>
        <dbReference type="PROSITE" id="PS50033"/>
    </source>
</evidence>
<dbReference type="GO" id="GO:0036503">
    <property type="term" value="P:ERAD pathway"/>
    <property type="evidence" value="ECO:0007669"/>
    <property type="project" value="TreeGrafter"/>
</dbReference>
<feature type="region of interest" description="Disordered" evidence="2">
    <location>
        <begin position="1"/>
        <end position="161"/>
    </location>
</feature>
<feature type="compositionally biased region" description="Basic and acidic residues" evidence="2">
    <location>
        <begin position="313"/>
        <end position="325"/>
    </location>
</feature>
<dbReference type="GO" id="GO:0005783">
    <property type="term" value="C:endoplasmic reticulum"/>
    <property type="evidence" value="ECO:0007669"/>
    <property type="project" value="TreeGrafter"/>
</dbReference>
<dbReference type="InterPro" id="IPR001012">
    <property type="entry name" value="UBX_dom"/>
</dbReference>
<feature type="compositionally biased region" description="Polar residues" evidence="2">
    <location>
        <begin position="283"/>
        <end position="308"/>
    </location>
</feature>
<dbReference type="PANTHER" id="PTHR46424">
    <property type="entry name" value="UBX DOMAIN-CONTAINING PROTEIN 4"/>
    <property type="match status" value="1"/>
</dbReference>
<dbReference type="PROSITE" id="PS50033">
    <property type="entry name" value="UBX"/>
    <property type="match status" value="1"/>
</dbReference>
<feature type="domain" description="UBX" evidence="3">
    <location>
        <begin position="158"/>
        <end position="236"/>
    </location>
</feature>
<evidence type="ECO:0000256" key="1">
    <source>
        <dbReference type="ARBA" id="ARBA00040925"/>
    </source>
</evidence>
<accession>A0A0K2TV38</accession>
<feature type="region of interest" description="Disordered" evidence="2">
    <location>
        <begin position="279"/>
        <end position="350"/>
    </location>
</feature>
<feature type="compositionally biased region" description="Basic and acidic residues" evidence="2">
    <location>
        <begin position="93"/>
        <end position="161"/>
    </location>
</feature>
<feature type="compositionally biased region" description="Low complexity" evidence="2">
    <location>
        <begin position="23"/>
        <end position="37"/>
    </location>
</feature>